<evidence type="ECO:0000259" key="1">
    <source>
        <dbReference type="Pfam" id="PF00481"/>
    </source>
</evidence>
<reference evidence="2 3" key="1">
    <citation type="submission" date="2022-05" db="EMBL/GenBank/DDBJ databases">
        <authorList>
            <consortium name="Genoscope - CEA"/>
            <person name="William W."/>
        </authorList>
    </citation>
    <scope>NUCLEOTIDE SEQUENCE [LARGE SCALE GENOMIC DNA]</scope>
</reference>
<protein>
    <recommendedName>
        <fullName evidence="1">PPM-type phosphatase domain-containing protein</fullName>
    </recommendedName>
</protein>
<dbReference type="InterPro" id="IPR001932">
    <property type="entry name" value="PPM-type_phosphatase-like_dom"/>
</dbReference>
<dbReference type="Pfam" id="PF00481">
    <property type="entry name" value="PP2C"/>
    <property type="match status" value="1"/>
</dbReference>
<name>A0ABN8LN10_9CNID</name>
<dbReference type="SUPFAM" id="SSF81606">
    <property type="entry name" value="PP2C-like"/>
    <property type="match status" value="1"/>
</dbReference>
<dbReference type="Gene3D" id="3.60.40.10">
    <property type="entry name" value="PPM-type phosphatase domain"/>
    <property type="match status" value="1"/>
</dbReference>
<proteinExistence type="predicted"/>
<accession>A0ABN8LN10</accession>
<gene>
    <name evidence="2" type="ORF">PEVE_00034707</name>
</gene>
<evidence type="ECO:0000313" key="2">
    <source>
        <dbReference type="EMBL" id="CAH3017041.1"/>
    </source>
</evidence>
<feature type="domain" description="PPM-type phosphatase" evidence="1">
    <location>
        <begin position="5"/>
        <end position="70"/>
    </location>
</feature>
<dbReference type="InterPro" id="IPR036457">
    <property type="entry name" value="PPM-type-like_dom_sf"/>
</dbReference>
<evidence type="ECO:0000313" key="3">
    <source>
        <dbReference type="Proteomes" id="UP001159427"/>
    </source>
</evidence>
<dbReference type="EMBL" id="CALNXI010000053">
    <property type="protein sequence ID" value="CAH3017041.1"/>
    <property type="molecule type" value="Genomic_DNA"/>
</dbReference>
<dbReference type="Proteomes" id="UP001159427">
    <property type="component" value="Unassembled WGS sequence"/>
</dbReference>
<sequence>MTLSSRQNVLQTFFPISDGHGGPEAGDFARNNLWQKLTQQKGFYSEDPFQIVKAIKDGFVYVHKEISFHSLQKEEKRIWKKELTMKTTDHNYHMCQA</sequence>
<comment type="caution">
    <text evidence="2">The sequence shown here is derived from an EMBL/GenBank/DDBJ whole genome shotgun (WGS) entry which is preliminary data.</text>
</comment>
<organism evidence="2 3">
    <name type="scientific">Porites evermanni</name>
    <dbReference type="NCBI Taxonomy" id="104178"/>
    <lineage>
        <taxon>Eukaryota</taxon>
        <taxon>Metazoa</taxon>
        <taxon>Cnidaria</taxon>
        <taxon>Anthozoa</taxon>
        <taxon>Hexacorallia</taxon>
        <taxon>Scleractinia</taxon>
        <taxon>Fungiina</taxon>
        <taxon>Poritidae</taxon>
        <taxon>Porites</taxon>
    </lineage>
</organism>
<keyword evidence="3" id="KW-1185">Reference proteome</keyword>